<dbReference type="GO" id="GO:0090385">
    <property type="term" value="P:phagosome-lysosome fusion"/>
    <property type="evidence" value="ECO:0007669"/>
    <property type="project" value="TreeGrafter"/>
</dbReference>
<keyword evidence="8 14" id="KW-0863">Zinc-finger</keyword>
<dbReference type="GO" id="GO:0052810">
    <property type="term" value="F:1-phosphatidylinositol-5-kinase activity"/>
    <property type="evidence" value="ECO:0007669"/>
    <property type="project" value="UniProtKB-ARBA"/>
</dbReference>
<dbReference type="FunFam" id="3.30.40.10:FF:000057">
    <property type="entry name" value="1-phosphatidylinositol 3-phosphate 5-kinase isoform X1"/>
    <property type="match status" value="1"/>
</dbReference>
<evidence type="ECO:0000256" key="1">
    <source>
        <dbReference type="ARBA" id="ARBA00004608"/>
    </source>
</evidence>
<dbReference type="PANTHER" id="PTHR46715">
    <property type="entry name" value="1-PHOSPHATIDYLINOSITOL 3-PHOSPHATE 5-KINASE"/>
    <property type="match status" value="1"/>
</dbReference>
<evidence type="ECO:0000256" key="14">
    <source>
        <dbReference type="PROSITE-ProRule" id="PRU00091"/>
    </source>
</evidence>
<dbReference type="InterPro" id="IPR027484">
    <property type="entry name" value="PInositol-4-P-5-kinase_N"/>
</dbReference>
<evidence type="ECO:0000256" key="16">
    <source>
        <dbReference type="SAM" id="Coils"/>
    </source>
</evidence>
<dbReference type="SUPFAM" id="SSF57903">
    <property type="entry name" value="FYVE/PHD zinc finger"/>
    <property type="match status" value="1"/>
</dbReference>
<comment type="catalytic activity">
    <reaction evidence="13">
        <text>a 1,2-diacyl-sn-glycero-3-phospho-(1D-myo-inositol-3-phosphate) + ATP = a 1,2-diacyl-sn-glycero-3-phospho-(1D-myo-inositol-3,5-bisphosphate) + ADP + H(+)</text>
        <dbReference type="Rhea" id="RHEA:13609"/>
        <dbReference type="ChEBI" id="CHEBI:15378"/>
        <dbReference type="ChEBI" id="CHEBI:30616"/>
        <dbReference type="ChEBI" id="CHEBI:57923"/>
        <dbReference type="ChEBI" id="CHEBI:58088"/>
        <dbReference type="ChEBI" id="CHEBI:456216"/>
        <dbReference type="EC" id="2.7.1.150"/>
    </reaction>
    <physiologicalReaction direction="left-to-right" evidence="13">
        <dbReference type="Rhea" id="RHEA:13610"/>
    </physiologicalReaction>
</comment>
<dbReference type="GO" id="GO:0008270">
    <property type="term" value="F:zinc ion binding"/>
    <property type="evidence" value="ECO:0007669"/>
    <property type="project" value="UniProtKB-KW"/>
</dbReference>
<evidence type="ECO:0000256" key="2">
    <source>
        <dbReference type="ARBA" id="ARBA00012009"/>
    </source>
</evidence>
<protein>
    <recommendedName>
        <fullName evidence="2">1-phosphatidylinositol-3-phosphate 5-kinase</fullName>
        <ecNumber evidence="2">2.7.1.150</ecNumber>
    </recommendedName>
</protein>
<feature type="region of interest" description="Disordered" evidence="17">
    <location>
        <begin position="1165"/>
        <end position="1193"/>
    </location>
</feature>
<dbReference type="Gene3D" id="3.50.7.10">
    <property type="entry name" value="GroEL"/>
    <property type="match status" value="1"/>
</dbReference>
<feature type="compositionally biased region" description="Basic and acidic residues" evidence="17">
    <location>
        <begin position="1940"/>
        <end position="1957"/>
    </location>
</feature>
<dbReference type="SUPFAM" id="SSF56104">
    <property type="entry name" value="SAICAR synthase-like"/>
    <property type="match status" value="1"/>
</dbReference>
<dbReference type="SMART" id="SM00064">
    <property type="entry name" value="FYVE"/>
    <property type="match status" value="1"/>
</dbReference>
<feature type="compositionally biased region" description="Polar residues" evidence="17">
    <location>
        <begin position="7"/>
        <end position="24"/>
    </location>
</feature>
<dbReference type="InterPro" id="IPR036388">
    <property type="entry name" value="WH-like_DNA-bd_sf"/>
</dbReference>
<evidence type="ECO:0000256" key="4">
    <source>
        <dbReference type="ARBA" id="ARBA00022679"/>
    </source>
</evidence>
<keyword evidence="11 15" id="KW-0067">ATP-binding</keyword>
<dbReference type="SMART" id="SM00049">
    <property type="entry name" value="DEP"/>
    <property type="match status" value="1"/>
</dbReference>
<dbReference type="PROSITE" id="PS50186">
    <property type="entry name" value="DEP"/>
    <property type="match status" value="1"/>
</dbReference>
<keyword evidence="16" id="KW-0175">Coiled coil</keyword>
<dbReference type="Gene3D" id="1.10.10.10">
    <property type="entry name" value="Winged helix-like DNA-binding domain superfamily/Winged helix DNA-binding domain"/>
    <property type="match status" value="1"/>
</dbReference>
<dbReference type="PROSITE" id="PS50178">
    <property type="entry name" value="ZF_FYVE"/>
    <property type="match status" value="1"/>
</dbReference>
<name>A0AAU9X324_9CNID</name>
<dbReference type="SUPFAM" id="SSF52029">
    <property type="entry name" value="GroEL apical domain-like"/>
    <property type="match status" value="1"/>
</dbReference>
<feature type="region of interest" description="Disordered" evidence="17">
    <location>
        <begin position="1856"/>
        <end position="1897"/>
    </location>
</feature>
<dbReference type="GO" id="GO:0046488">
    <property type="term" value="P:phosphatidylinositol metabolic process"/>
    <property type="evidence" value="ECO:0007669"/>
    <property type="project" value="UniProtKB-UniRule"/>
</dbReference>
<dbReference type="InterPro" id="IPR000591">
    <property type="entry name" value="DEP_dom"/>
</dbReference>
<evidence type="ECO:0000256" key="10">
    <source>
        <dbReference type="ARBA" id="ARBA00022833"/>
    </source>
</evidence>
<dbReference type="CDD" id="cd15725">
    <property type="entry name" value="FYVE_PIKfyve_Fab1"/>
    <property type="match status" value="1"/>
</dbReference>
<dbReference type="PROSITE" id="PS51455">
    <property type="entry name" value="PIPK"/>
    <property type="match status" value="1"/>
</dbReference>
<keyword evidence="3" id="KW-0597">Phosphoprotein</keyword>
<dbReference type="InterPro" id="IPR044769">
    <property type="entry name" value="PIKfyve_PIPKc"/>
</dbReference>
<evidence type="ECO:0000256" key="5">
    <source>
        <dbReference type="ARBA" id="ARBA00022723"/>
    </source>
</evidence>
<dbReference type="GO" id="GO:0000285">
    <property type="term" value="F:1-phosphatidylinositol-3-phosphate 5-kinase activity"/>
    <property type="evidence" value="ECO:0007669"/>
    <property type="project" value="UniProtKB-EC"/>
</dbReference>
<dbReference type="GO" id="GO:0010008">
    <property type="term" value="C:endosome membrane"/>
    <property type="evidence" value="ECO:0007669"/>
    <property type="project" value="UniProtKB-SubCell"/>
</dbReference>
<feature type="compositionally biased region" description="Basic and acidic residues" evidence="17">
    <location>
        <begin position="1165"/>
        <end position="1189"/>
    </location>
</feature>
<dbReference type="EC" id="2.7.1.150" evidence="2"/>
<evidence type="ECO:0000256" key="6">
    <source>
        <dbReference type="ARBA" id="ARBA00022741"/>
    </source>
</evidence>
<evidence type="ECO:0000256" key="3">
    <source>
        <dbReference type="ARBA" id="ARBA00022553"/>
    </source>
</evidence>
<feature type="region of interest" description="Disordered" evidence="17">
    <location>
        <begin position="1"/>
        <end position="24"/>
    </location>
</feature>
<evidence type="ECO:0000256" key="13">
    <source>
        <dbReference type="ARBA" id="ARBA00052820"/>
    </source>
</evidence>
<dbReference type="InterPro" id="IPR043548">
    <property type="entry name" value="PIKfyve"/>
</dbReference>
<dbReference type="InterPro" id="IPR027483">
    <property type="entry name" value="PInositol-4-P-4/5-kinase_C_sf"/>
</dbReference>
<accession>A0AAU9X324</accession>
<dbReference type="Pfam" id="PF01363">
    <property type="entry name" value="FYVE"/>
    <property type="match status" value="1"/>
</dbReference>
<keyword evidence="10" id="KW-0862">Zinc</keyword>
<dbReference type="FunFam" id="3.50.7.10:FF:000007">
    <property type="entry name" value="1-phosphatidylinositol 3-phosphate 5-kinase isoform X1"/>
    <property type="match status" value="1"/>
</dbReference>
<keyword evidence="7" id="KW-0967">Endosome</keyword>
<dbReference type="CDD" id="cd03334">
    <property type="entry name" value="Fab1_TCP"/>
    <property type="match status" value="1"/>
</dbReference>
<dbReference type="InterPro" id="IPR017455">
    <property type="entry name" value="Znf_FYVE-rel"/>
</dbReference>
<sequence>MEDSNDDVTLTSFRPISPENSKTGFSLARFFQRKRHDTRVEGKVNAAKSQRLASPLTSPRSSPKLKKRTKSPEPLYRSWSSALPLVGHRTSAHSTSVPARRVSPGYRNVHAVLGRLNAAAGERGQLRQEYKESDFKQYWMPDDHCKECYECGEKFNTFRRRHHCRLCGQIFCYRCCYLEIPGVIMGYNGFLRVCIYCHNVVHHYTQSSDLNAVRNLEQLQADVGAISSDPDLSASNTSNMNLNVPKGYPFDFDDDENFCGPPTLRKISSSSGTGMSSYYEKLEPKDRPSPMPGRRPFDAFGVCAAEADMLKQDSFRELWNQIMSPRSGLDLQSHRFRLRTYQNCLVGSELVDWFLTHEKASTRQQAVMIGQGLLESGWLEPVPNTRDGGAVFKDEYILYQPGVVSTGTWLTLLCTHFGEVTCQSLLRVEGLNDFEFVWNHVFVVSFMFILCAWNCLITRNCVTSIITSLSFKAAAREISTKRPSLFWSDSADKNEPLNESDEIQNIPENVDDDNDEMVPHWFRQLEQQGVESAIEEFDTSFSLEVSFRFLFRPKVLDLDLMNGVATEGGNSEMSLKVDLHHFGEPGKLSTTSPDTSGETKASQLSLITDVPPPPLEQYVYNEGYPYTPLRPSNKKNQEELVLSTSNTPDEIFSGAMIARKIGVDRPPEPELGELREDNGERLAMERLRTSHAYHLNILLEQLLKDAGLSVDWKDTILPLVMRISEQVTPDVRRDDDMNICEYVKFKKIPGGNKSDCEMISGVVFTKNIANKKMASMLSNPKILVLRCAIDYQRNENRLASLDPLVLQESEFLKNFVARVLSLRPNILLVEKSVSRLAQENLLERGITLVLNVKPNVIERIARCTRADVLRSMEQLSRPQLGTCQSFRVQRYTLKHGESKTLMFIEGCPADLGCTVNLRGGNSFALAKVKRIFRHMVYVAYSLRLEQHFLMDEFAMPPDTSHLLEEWEMANRNFEKRFKVGENEVDGKEDCKESCSEQNKNLPKASQQDTVEGSDLFMTALKSTVLSSSPFLDYPIPYLLTEAGRNMALRSTLPPDIYWSSRLTLDHTSRPLTEEGLEEFDFSKHPHQRCLSKRVCKLEPHPLLSATLTMEPGGMVFQTLLSDFRAQGGQIHLTKNGMSVRRSQSKVLEHFTKKTPIEKNTEQGKIRGGYREGKGKAHGETVESKEKKDPFVPTSPLHFNRKHMDCLDPYFHQRIAVLFISYSNESNNSPRPCISPWAVFMEFYGRNDITLGGFLEIYCFRPSYICPNPNCDIPMVDHVRYFAHGSGSVYIHMRNLESPIPGFQHTILTWSWCKECKQVTPIVPLSPEAWALSFAKYLELRFYAGNYKRRASVEPCGHSLHKDHYQYFAYANMVASFKYRPIKLFEIAIPSPQIFIQEKTRDASFWISDLRAMTTKGDTVFAAISDRLESLKDYPIILPERQARIQQLFKILNDEHKRFLEQIEIVEKKAASLQELDNPLATEDVSTCENLAPEDRLALEYVIANSLNSLKKTLCEAVESWNNTLQEYAQAEKKKNIKSMTSSYKEGKLLSSMQSDAKSVSEQLSKSTDLIRASDISVPDGNLSPALTPWGSRSPSPYPNPEINEDEPEVLNKTDLEVLHATTGFRPIQYPENETCTPGDSPTAGILPVGGVVKGHSTPEAKKETLARVGLDRDVSRIERPADAMKAFVAVAPKREEPEISDRSNSGEVEGAAAILENPSGTTKDPSEVKMAGQENVRVDAMNIRPEKALSGVNMGGIEWPVDVEVEESKGKILEVDTYCAEEPGDSKTEVAKGPSGDSMVDARDLYGDKMEGETFKGACTENSGGEQGRCGGPLKVENELHLKDNRTSSWYIVEKENEDEETGEICNSPYDGKQNVSHEQSLTSLEEGSEAQGTKEQTLKTTFIRGHRRVASSPPFIAVLSEENEVVPEGKSTSAVNCVERSRSDSDLSLHAKKDPNESVLSTESNSENLVEDETDAGWRGKGDRTAKKKEANDSCGERNTHEVLKVIPSAFNKKSLYRAQSVGATNQGGSPKKGVVRSQSWAVNQWQVTAKKALVSDGGDPDATPAIDASVGTSKREKVKNIISSFMSGSAFQPVPSTFPSHEHHLLPPGEKVLVVVSEKETSSIIAYTLSTKEYNERLLQIQQTLSEIKNGAAREHLQGKGDVIKTGDLSVKSLSHLGSHCGTQTYIRVDSGPEGGEGYVHLDIVNPETGLAVGEEGETPSVAKEKLEFMSKSQEFHAEPEPQATQHAKHRKVERVVFTKGKNNAPCPKDDAKKVENNVPPDIPAQDDIGLLQFGFQRKDANPAVDFHVKHQFADSTCRFYCSIYYAEQFRSLRKRIFPDGEEKYIRSLQHSVSWGALGGKSGSAFFKSFDDRFVMKQMSRLELQCFLEFAPHYFCYINKALDEQRPTLLAKILGIYRIGYKNSQTGATMRQDVLVMENLFYDRKIDKTFDLKGSMRSRYVQTSGMKNDVLLDENLLEMIRECPIFIRPHSKAILSRAIDNDTEFLAQQMVMDYSLLVGIDEARSELVTGIIDFIRTFTWDKKLEMYVKASGILGGQGRMPTVVSPELYRTRFTEAMHRYFLMVPDKWTGLGSDLD</sequence>
<organism evidence="21 22">
    <name type="scientific">Pocillopora meandrina</name>
    <dbReference type="NCBI Taxonomy" id="46732"/>
    <lineage>
        <taxon>Eukaryota</taxon>
        <taxon>Metazoa</taxon>
        <taxon>Cnidaria</taxon>
        <taxon>Anthozoa</taxon>
        <taxon>Hexacorallia</taxon>
        <taxon>Scleractinia</taxon>
        <taxon>Astrocoeniina</taxon>
        <taxon>Pocilloporidae</taxon>
        <taxon>Pocillopora</taxon>
    </lineage>
</organism>
<keyword evidence="5" id="KW-0479">Metal-binding</keyword>
<dbReference type="InterPro" id="IPR036390">
    <property type="entry name" value="WH_DNA-bd_sf"/>
</dbReference>
<dbReference type="SMART" id="SM00330">
    <property type="entry name" value="PIPKc"/>
    <property type="match status" value="1"/>
</dbReference>
<gene>
    <name evidence="21" type="ORF">PMEA_00015642</name>
</gene>
<keyword evidence="6 15" id="KW-0547">Nucleotide-binding</keyword>
<dbReference type="EMBL" id="CALNXJ010000028">
    <property type="protein sequence ID" value="CAH3134000.1"/>
    <property type="molecule type" value="Genomic_DNA"/>
</dbReference>
<dbReference type="GO" id="GO:0035556">
    <property type="term" value="P:intracellular signal transduction"/>
    <property type="evidence" value="ECO:0007669"/>
    <property type="project" value="InterPro"/>
</dbReference>
<dbReference type="CDD" id="cd17300">
    <property type="entry name" value="PIPKc_PIKfyve"/>
    <property type="match status" value="1"/>
</dbReference>
<dbReference type="GO" id="GO:1903426">
    <property type="term" value="P:regulation of reactive oxygen species biosynthetic process"/>
    <property type="evidence" value="ECO:0007669"/>
    <property type="project" value="TreeGrafter"/>
</dbReference>
<feature type="region of interest" description="Disordered" evidence="17">
    <location>
        <begin position="1924"/>
        <end position="1998"/>
    </location>
</feature>
<reference evidence="21 22" key="1">
    <citation type="submission" date="2022-05" db="EMBL/GenBank/DDBJ databases">
        <authorList>
            <consortium name="Genoscope - CEA"/>
            <person name="William W."/>
        </authorList>
    </citation>
    <scope>NUCLEOTIDE SEQUENCE [LARGE SCALE GENOMIC DNA]</scope>
</reference>
<dbReference type="PANTHER" id="PTHR46715:SF1">
    <property type="entry name" value="1-PHOSPHATIDYLINOSITOL 3-PHOSPHATE 5-KINASE"/>
    <property type="match status" value="1"/>
</dbReference>
<dbReference type="FunFam" id="3.30.800.10:FF:000004">
    <property type="entry name" value="1-phosphatidylinositol 3-phosphate 5-kinase isoform X1"/>
    <property type="match status" value="1"/>
</dbReference>
<dbReference type="InterPro" id="IPR000306">
    <property type="entry name" value="Znf_FYVE"/>
</dbReference>
<keyword evidence="4 15" id="KW-0808">Transferase</keyword>
<feature type="region of interest" description="Disordered" evidence="17">
    <location>
        <begin position="490"/>
        <end position="511"/>
    </location>
</feature>
<evidence type="ECO:0000256" key="15">
    <source>
        <dbReference type="PROSITE-ProRule" id="PRU00781"/>
    </source>
</evidence>
<comment type="caution">
    <text evidence="21">The sequence shown here is derived from an EMBL/GenBank/DDBJ whole genome shotgun (WGS) entry which is preliminary data.</text>
</comment>
<evidence type="ECO:0000259" key="20">
    <source>
        <dbReference type="PROSITE" id="PS51455"/>
    </source>
</evidence>
<dbReference type="Gene3D" id="3.30.40.10">
    <property type="entry name" value="Zinc/RING finger domain, C3HC4 (zinc finger)"/>
    <property type="match status" value="1"/>
</dbReference>
<evidence type="ECO:0000259" key="19">
    <source>
        <dbReference type="PROSITE" id="PS50186"/>
    </source>
</evidence>
<feature type="domain" description="DEP" evidence="19">
    <location>
        <begin position="325"/>
        <end position="403"/>
    </location>
</feature>
<feature type="domain" description="FYVE-type" evidence="18">
    <location>
        <begin position="142"/>
        <end position="202"/>
    </location>
</feature>
<evidence type="ECO:0000256" key="9">
    <source>
        <dbReference type="ARBA" id="ARBA00022777"/>
    </source>
</evidence>
<evidence type="ECO:0000256" key="12">
    <source>
        <dbReference type="ARBA" id="ARBA00023136"/>
    </source>
</evidence>
<dbReference type="InterPro" id="IPR027409">
    <property type="entry name" value="GroEL-like_apical_dom_sf"/>
</dbReference>
<feature type="coiled-coil region" evidence="16">
    <location>
        <begin position="1448"/>
        <end position="1475"/>
    </location>
</feature>
<dbReference type="GO" id="GO:0005524">
    <property type="term" value="F:ATP binding"/>
    <property type="evidence" value="ECO:0007669"/>
    <property type="project" value="UniProtKB-UniRule"/>
</dbReference>
<proteinExistence type="predicted"/>
<feature type="domain" description="PIPK" evidence="20">
    <location>
        <begin position="2250"/>
        <end position="2583"/>
    </location>
</feature>
<evidence type="ECO:0000259" key="18">
    <source>
        <dbReference type="PROSITE" id="PS50178"/>
    </source>
</evidence>
<feature type="compositionally biased region" description="Basic and acidic residues" evidence="17">
    <location>
        <begin position="1977"/>
        <end position="1998"/>
    </location>
</feature>
<evidence type="ECO:0000313" key="22">
    <source>
        <dbReference type="Proteomes" id="UP001159428"/>
    </source>
</evidence>
<dbReference type="FunFam" id="3.30.810.10:FF:000001">
    <property type="entry name" value="1-phosphatidylinositol 3-phosphate 5-kinase FAB1"/>
    <property type="match status" value="1"/>
</dbReference>
<dbReference type="SUPFAM" id="SSF46785">
    <property type="entry name" value="Winged helix' DNA-binding domain"/>
    <property type="match status" value="1"/>
</dbReference>
<feature type="region of interest" description="Disordered" evidence="17">
    <location>
        <begin position="37"/>
        <end position="73"/>
    </location>
</feature>
<dbReference type="Gene3D" id="3.30.800.10">
    <property type="entry name" value="Phosphatidylinositol Phosphate Kinase II Beta"/>
    <property type="match status" value="1"/>
</dbReference>
<dbReference type="Proteomes" id="UP001159428">
    <property type="component" value="Unassembled WGS sequence"/>
</dbReference>
<dbReference type="Pfam" id="PF00118">
    <property type="entry name" value="Cpn60_TCP1"/>
    <property type="match status" value="1"/>
</dbReference>
<dbReference type="InterPro" id="IPR002423">
    <property type="entry name" value="Cpn60/GroEL/TCP-1"/>
</dbReference>
<evidence type="ECO:0000256" key="8">
    <source>
        <dbReference type="ARBA" id="ARBA00022771"/>
    </source>
</evidence>
<keyword evidence="12" id="KW-0472">Membrane</keyword>
<comment type="subcellular location">
    <subcellularLocation>
        <location evidence="1">Endosome membrane</location>
    </subcellularLocation>
</comment>
<dbReference type="InterPro" id="IPR013083">
    <property type="entry name" value="Znf_RING/FYVE/PHD"/>
</dbReference>
<feature type="compositionally biased region" description="Polar residues" evidence="17">
    <location>
        <begin position="1959"/>
        <end position="1969"/>
    </location>
</feature>
<keyword evidence="9 15" id="KW-0418">Kinase</keyword>
<dbReference type="InterPro" id="IPR002498">
    <property type="entry name" value="PInositol-4-P-4/5-kinase_core"/>
</dbReference>
<evidence type="ECO:0000256" key="11">
    <source>
        <dbReference type="ARBA" id="ARBA00022840"/>
    </source>
</evidence>
<dbReference type="InterPro" id="IPR011011">
    <property type="entry name" value="Znf_FYVE_PHD"/>
</dbReference>
<dbReference type="Pfam" id="PF01504">
    <property type="entry name" value="PIP5K"/>
    <property type="match status" value="1"/>
</dbReference>
<evidence type="ECO:0000256" key="17">
    <source>
        <dbReference type="SAM" id="MobiDB-lite"/>
    </source>
</evidence>
<dbReference type="GO" id="GO:0032438">
    <property type="term" value="P:melanosome organization"/>
    <property type="evidence" value="ECO:0007669"/>
    <property type="project" value="TreeGrafter"/>
</dbReference>
<dbReference type="Pfam" id="PF00610">
    <property type="entry name" value="DEP"/>
    <property type="match status" value="1"/>
</dbReference>
<keyword evidence="22" id="KW-1185">Reference proteome</keyword>
<evidence type="ECO:0000256" key="7">
    <source>
        <dbReference type="ARBA" id="ARBA00022753"/>
    </source>
</evidence>
<dbReference type="Gene3D" id="3.30.810.10">
    <property type="entry name" value="2-Layer Sandwich"/>
    <property type="match status" value="1"/>
</dbReference>
<feature type="compositionally biased region" description="Polar residues" evidence="17">
    <location>
        <begin position="1874"/>
        <end position="1897"/>
    </location>
</feature>
<evidence type="ECO:0000313" key="21">
    <source>
        <dbReference type="EMBL" id="CAH3134000.1"/>
    </source>
</evidence>
<feature type="compositionally biased region" description="Polar residues" evidence="17">
    <location>
        <begin position="47"/>
        <end position="61"/>
    </location>
</feature>